<dbReference type="AlphaFoldDB" id="A0A5B7JVX0"/>
<dbReference type="EMBL" id="VSRR010116354">
    <property type="protein sequence ID" value="MPC98959.1"/>
    <property type="molecule type" value="Genomic_DNA"/>
</dbReference>
<protein>
    <submittedName>
        <fullName evidence="1">Uncharacterized protein</fullName>
    </submittedName>
</protein>
<evidence type="ECO:0000313" key="2">
    <source>
        <dbReference type="Proteomes" id="UP000324222"/>
    </source>
</evidence>
<sequence length="63" mass="6468">MQGVLSNGALNSLGAVANTPGYESADPGSNPPAIGSSPFTLFFCGCLEEPREEYHPGASKVAR</sequence>
<name>A0A5B7JVX0_PORTR</name>
<dbReference type="Proteomes" id="UP000324222">
    <property type="component" value="Unassembled WGS sequence"/>
</dbReference>
<organism evidence="1 2">
    <name type="scientific">Portunus trituberculatus</name>
    <name type="common">Swimming crab</name>
    <name type="synonym">Neptunus trituberculatus</name>
    <dbReference type="NCBI Taxonomy" id="210409"/>
    <lineage>
        <taxon>Eukaryota</taxon>
        <taxon>Metazoa</taxon>
        <taxon>Ecdysozoa</taxon>
        <taxon>Arthropoda</taxon>
        <taxon>Crustacea</taxon>
        <taxon>Multicrustacea</taxon>
        <taxon>Malacostraca</taxon>
        <taxon>Eumalacostraca</taxon>
        <taxon>Eucarida</taxon>
        <taxon>Decapoda</taxon>
        <taxon>Pleocyemata</taxon>
        <taxon>Brachyura</taxon>
        <taxon>Eubrachyura</taxon>
        <taxon>Portunoidea</taxon>
        <taxon>Portunidae</taxon>
        <taxon>Portuninae</taxon>
        <taxon>Portunus</taxon>
    </lineage>
</organism>
<keyword evidence="2" id="KW-1185">Reference proteome</keyword>
<gene>
    <name evidence="1" type="ORF">E2C01_094350</name>
</gene>
<proteinExistence type="predicted"/>
<reference evidence="1 2" key="1">
    <citation type="submission" date="2019-05" db="EMBL/GenBank/DDBJ databases">
        <title>Another draft genome of Portunus trituberculatus and its Hox gene families provides insights of decapod evolution.</title>
        <authorList>
            <person name="Jeong J.-H."/>
            <person name="Song I."/>
            <person name="Kim S."/>
            <person name="Choi T."/>
            <person name="Kim D."/>
            <person name="Ryu S."/>
            <person name="Kim W."/>
        </authorList>
    </citation>
    <scope>NUCLEOTIDE SEQUENCE [LARGE SCALE GENOMIC DNA]</scope>
    <source>
        <tissue evidence="1">Muscle</tissue>
    </source>
</reference>
<evidence type="ECO:0000313" key="1">
    <source>
        <dbReference type="EMBL" id="MPC98959.1"/>
    </source>
</evidence>
<accession>A0A5B7JVX0</accession>
<comment type="caution">
    <text evidence="1">The sequence shown here is derived from an EMBL/GenBank/DDBJ whole genome shotgun (WGS) entry which is preliminary data.</text>
</comment>